<accession>A0A0J9VZN4</accession>
<feature type="compositionally biased region" description="Polar residues" evidence="1">
    <location>
        <begin position="42"/>
        <end position="52"/>
    </location>
</feature>
<dbReference type="AlphaFoldDB" id="A0A0J9VZN4"/>
<gene>
    <name evidence="2" type="ORF">FOXG_21555</name>
</gene>
<name>A0A0J9VZN4_FUSO4</name>
<feature type="region of interest" description="Disordered" evidence="1">
    <location>
        <begin position="1"/>
        <end position="52"/>
    </location>
</feature>
<organism evidence="2 3">
    <name type="scientific">Fusarium oxysporum f. sp. lycopersici (strain 4287 / CBS 123668 / FGSC 9935 / NRRL 34936)</name>
    <name type="common">Fusarium vascular wilt of tomato</name>
    <dbReference type="NCBI Taxonomy" id="426428"/>
    <lineage>
        <taxon>Eukaryota</taxon>
        <taxon>Fungi</taxon>
        <taxon>Dikarya</taxon>
        <taxon>Ascomycota</taxon>
        <taxon>Pezizomycotina</taxon>
        <taxon>Sordariomycetes</taxon>
        <taxon>Hypocreomycetidae</taxon>
        <taxon>Hypocreales</taxon>
        <taxon>Nectriaceae</taxon>
        <taxon>Fusarium</taxon>
        <taxon>Fusarium oxysporum species complex</taxon>
    </lineage>
</organism>
<dbReference type="RefSeq" id="XP_018254035.1">
    <property type="nucleotide sequence ID" value="XM_018401903.1"/>
</dbReference>
<proteinExistence type="predicted"/>
<evidence type="ECO:0000313" key="3">
    <source>
        <dbReference type="Proteomes" id="UP000009097"/>
    </source>
</evidence>
<dbReference type="GeneID" id="28962261"/>
<reference evidence="2 3" key="1">
    <citation type="journal article" date="2010" name="Nature">
        <title>Comparative genomics reveals mobile pathogenicity chromosomes in Fusarium.</title>
        <authorList>
            <person name="Ma L.J."/>
            <person name="van der Does H.C."/>
            <person name="Borkovich K.A."/>
            <person name="Coleman J.J."/>
            <person name="Daboussi M.J."/>
            <person name="Di Pietro A."/>
            <person name="Dufresne M."/>
            <person name="Freitag M."/>
            <person name="Grabherr M."/>
            <person name="Henrissat B."/>
            <person name="Houterman P.M."/>
            <person name="Kang S."/>
            <person name="Shim W.B."/>
            <person name="Woloshuk C."/>
            <person name="Xie X."/>
            <person name="Xu J.R."/>
            <person name="Antoniw J."/>
            <person name="Baker S.E."/>
            <person name="Bluhm B.H."/>
            <person name="Breakspear A."/>
            <person name="Brown D.W."/>
            <person name="Butchko R.A."/>
            <person name="Chapman S."/>
            <person name="Coulson R."/>
            <person name="Coutinho P.M."/>
            <person name="Danchin E.G."/>
            <person name="Diener A."/>
            <person name="Gale L.R."/>
            <person name="Gardiner D.M."/>
            <person name="Goff S."/>
            <person name="Hammond-Kosack K.E."/>
            <person name="Hilburn K."/>
            <person name="Hua-Van A."/>
            <person name="Jonkers W."/>
            <person name="Kazan K."/>
            <person name="Kodira C.D."/>
            <person name="Koehrsen M."/>
            <person name="Kumar L."/>
            <person name="Lee Y.H."/>
            <person name="Li L."/>
            <person name="Manners J.M."/>
            <person name="Miranda-Saavedra D."/>
            <person name="Mukherjee M."/>
            <person name="Park G."/>
            <person name="Park J."/>
            <person name="Park S.Y."/>
            <person name="Proctor R.H."/>
            <person name="Regev A."/>
            <person name="Ruiz-Roldan M.C."/>
            <person name="Sain D."/>
            <person name="Sakthikumar S."/>
            <person name="Sykes S."/>
            <person name="Schwartz D.C."/>
            <person name="Turgeon B.G."/>
            <person name="Wapinski I."/>
            <person name="Yoder O."/>
            <person name="Young S."/>
            <person name="Zeng Q."/>
            <person name="Zhou S."/>
            <person name="Galagan J."/>
            <person name="Cuomo C.A."/>
            <person name="Kistler H.C."/>
            <person name="Rep M."/>
        </authorList>
    </citation>
    <scope>NUCLEOTIDE SEQUENCE [LARGE SCALE GENOMIC DNA]</scope>
    <source>
        <strain evidence="3">4287 / CBS 123668 / FGSC 9935 / NRRL 34936</strain>
    </source>
</reference>
<evidence type="ECO:0000256" key="1">
    <source>
        <dbReference type="SAM" id="MobiDB-lite"/>
    </source>
</evidence>
<dbReference type="Proteomes" id="UP000009097">
    <property type="component" value="Chromosome 14"/>
</dbReference>
<sequence length="52" mass="5557">MAHGVCKAEGQQQPDKEAGGPPIQYVMLSATTSKKLKRGAGYNSNTRRAPAR</sequence>
<dbReference type="EMBL" id="DS231717">
    <property type="protein sequence ID" value="KNB15990.1"/>
    <property type="molecule type" value="Genomic_DNA"/>
</dbReference>
<dbReference type="KEGG" id="fox:FOXG_21555"/>
<evidence type="ECO:0000313" key="2">
    <source>
        <dbReference type="EMBL" id="KNB15990.1"/>
    </source>
</evidence>
<dbReference type="VEuPathDB" id="FungiDB:FOXG_21555"/>
<protein>
    <submittedName>
        <fullName evidence="2">Uncharacterized protein</fullName>
    </submittedName>
</protein>